<gene>
    <name evidence="2" type="ORF">IPV69_09115</name>
</gene>
<name>A0A7M2X1D3_9BACT</name>
<accession>A0A7M2X1D3</accession>
<proteinExistence type="predicted"/>
<feature type="compositionally biased region" description="Basic residues" evidence="1">
    <location>
        <begin position="135"/>
        <end position="147"/>
    </location>
</feature>
<evidence type="ECO:0000256" key="1">
    <source>
        <dbReference type="SAM" id="MobiDB-lite"/>
    </source>
</evidence>
<protein>
    <submittedName>
        <fullName evidence="2">Uncharacterized protein</fullName>
    </submittedName>
</protein>
<reference evidence="2 3" key="1">
    <citation type="submission" date="2020-10" db="EMBL/GenBank/DDBJ databases">
        <title>Wide distribution of Phycisphaera-like planctomycetes from WD2101 soil group in peatlands and genome analysis of the first cultivated representative.</title>
        <authorList>
            <person name="Dedysh S.N."/>
            <person name="Beletsky A.V."/>
            <person name="Ivanova A."/>
            <person name="Kulichevskaya I.S."/>
            <person name="Suzina N.E."/>
            <person name="Philippov D.A."/>
            <person name="Rakitin A.L."/>
            <person name="Mardanov A.V."/>
            <person name="Ravin N.V."/>
        </authorList>
    </citation>
    <scope>NUCLEOTIDE SEQUENCE [LARGE SCALE GENOMIC DNA]</scope>
    <source>
        <strain evidence="2 3">M1803</strain>
    </source>
</reference>
<evidence type="ECO:0000313" key="2">
    <source>
        <dbReference type="EMBL" id="QOV91495.1"/>
    </source>
</evidence>
<keyword evidence="3" id="KW-1185">Reference proteome</keyword>
<dbReference type="EMBL" id="CP063458">
    <property type="protein sequence ID" value="QOV91495.1"/>
    <property type="molecule type" value="Genomic_DNA"/>
</dbReference>
<dbReference type="Proteomes" id="UP000593765">
    <property type="component" value="Chromosome"/>
</dbReference>
<feature type="region of interest" description="Disordered" evidence="1">
    <location>
        <begin position="133"/>
        <end position="155"/>
    </location>
</feature>
<dbReference type="AlphaFoldDB" id="A0A7M2X1D3"/>
<organism evidence="2 3">
    <name type="scientific">Humisphaera borealis</name>
    <dbReference type="NCBI Taxonomy" id="2807512"/>
    <lineage>
        <taxon>Bacteria</taxon>
        <taxon>Pseudomonadati</taxon>
        <taxon>Planctomycetota</taxon>
        <taxon>Phycisphaerae</taxon>
        <taxon>Tepidisphaerales</taxon>
        <taxon>Tepidisphaeraceae</taxon>
        <taxon>Humisphaera</taxon>
    </lineage>
</organism>
<dbReference type="RefSeq" id="WP_206294792.1">
    <property type="nucleotide sequence ID" value="NZ_CP063458.1"/>
</dbReference>
<sequence>MKPALKLSEIEQEHLQELYNAVGAPRDELPYTPAYEQLIQDFQDRTFKNADGEQVFAALLKYGRSGSFASDPEVIAPPMSEEQVKQLKSVLVRHGSSGKLLPYSDAFNSARNEFNKVSGQTLSEADFWRSVIKNSGRRRPPPPRKKKAVVDDDDE</sequence>
<evidence type="ECO:0000313" key="3">
    <source>
        <dbReference type="Proteomes" id="UP000593765"/>
    </source>
</evidence>
<dbReference type="KEGG" id="hbs:IPV69_09115"/>